<sequence>TLYGKNGIPVAPFRTSMNDEK</sequence>
<evidence type="ECO:0000256" key="1">
    <source>
        <dbReference type="SAM" id="MobiDB-lite"/>
    </source>
</evidence>
<comment type="caution">
    <text evidence="2">The sequence shown here is derived from an EMBL/GenBank/DDBJ whole genome shotgun (WGS) entry which is preliminary data.</text>
</comment>
<feature type="non-terminal residue" evidence="2">
    <location>
        <position position="1"/>
    </location>
</feature>
<organism evidence="2">
    <name type="scientific">human gut metagenome</name>
    <dbReference type="NCBI Taxonomy" id="408170"/>
    <lineage>
        <taxon>unclassified sequences</taxon>
        <taxon>metagenomes</taxon>
        <taxon>organismal metagenomes</taxon>
    </lineage>
</organism>
<name>K1SKP1_9ZZZZ</name>
<protein>
    <submittedName>
        <fullName evidence="2">Uncharacterized protein</fullName>
    </submittedName>
</protein>
<gene>
    <name evidence="2" type="ORF">OBE_10156</name>
</gene>
<accession>K1SKP1</accession>
<evidence type="ECO:0000313" key="2">
    <source>
        <dbReference type="EMBL" id="EKC58148.1"/>
    </source>
</evidence>
<reference evidence="2" key="1">
    <citation type="journal article" date="2013" name="Environ. Microbiol.">
        <title>Microbiota from the distal guts of lean and obese adolescents exhibit partial functional redundancy besides clear differences in community structure.</title>
        <authorList>
            <person name="Ferrer M."/>
            <person name="Ruiz A."/>
            <person name="Lanza F."/>
            <person name="Haange S.B."/>
            <person name="Oberbach A."/>
            <person name="Till H."/>
            <person name="Bargiela R."/>
            <person name="Campoy C."/>
            <person name="Segura M.T."/>
            <person name="Richter M."/>
            <person name="von Bergen M."/>
            <person name="Seifert J."/>
            <person name="Suarez A."/>
        </authorList>
    </citation>
    <scope>NUCLEOTIDE SEQUENCE</scope>
</reference>
<dbReference type="AlphaFoldDB" id="K1SKP1"/>
<proteinExistence type="predicted"/>
<dbReference type="EMBL" id="AJWZ01007001">
    <property type="protein sequence ID" value="EKC58148.1"/>
    <property type="molecule type" value="Genomic_DNA"/>
</dbReference>
<feature type="region of interest" description="Disordered" evidence="1">
    <location>
        <begin position="1"/>
        <end position="21"/>
    </location>
</feature>